<dbReference type="AlphaFoldDB" id="A0A918DGR2"/>
<evidence type="ECO:0000313" key="2">
    <source>
        <dbReference type="EMBL" id="GGO64198.1"/>
    </source>
</evidence>
<dbReference type="Proteomes" id="UP000646523">
    <property type="component" value="Unassembled WGS sequence"/>
</dbReference>
<dbReference type="InterPro" id="IPR029044">
    <property type="entry name" value="Nucleotide-diphossugar_trans"/>
</dbReference>
<proteinExistence type="predicted"/>
<feature type="compositionally biased region" description="Basic and acidic residues" evidence="1">
    <location>
        <begin position="1"/>
        <end position="21"/>
    </location>
</feature>
<name>A0A918DGR2_9ACTN</name>
<reference evidence="2" key="2">
    <citation type="submission" date="2020-09" db="EMBL/GenBank/DDBJ databases">
        <authorList>
            <person name="Sun Q."/>
            <person name="Zhou Y."/>
        </authorList>
    </citation>
    <scope>NUCLEOTIDE SEQUENCE</scope>
    <source>
        <strain evidence="2">CGMCC 4.7368</strain>
    </source>
</reference>
<evidence type="ECO:0000256" key="1">
    <source>
        <dbReference type="SAM" id="MobiDB-lite"/>
    </source>
</evidence>
<sequence length="432" mass="47856">MNDHPAERPEDQEISDCRMTDAQEATRGVHVSAPFPTPGTGLDRHLSSDPDSAGGSPVSPLRSSDHHGTHRHLLLAPDAPVDQAATIDAIVVPTVRHRRRLLHAADLSRRLRCPLLVICSGPYTGTEHVKALGSHGAEVIAIDFTHSHALALPRFETSSVLPHRFRRRTDTAAKRNLALALARMRGWRRIVFLDDDIEVSAPDDLRRAAGLLHTYSAVGLSVGGFPDNSVVCHAFRAVGGAQDSFVGGGALAVETTRCVSYFPDIYNEDWFYLLEADGLRPLAVTGTVKQAPYEPFRTPARARNEELGDVLAEGIFWLLDEGRTIRDAHQGHWKDFLARRHRFILSVLRHIPDSNVESGERRRMEEALKASLGRLALITPDMCLTYLDAWRADLKSWRDFVECLPVAESVGEALRRLSAPTHPPFTSIHLRP</sequence>
<gene>
    <name evidence="2" type="ORF">GCM10012289_13060</name>
</gene>
<protein>
    <submittedName>
        <fullName evidence="2">Uncharacterized protein</fullName>
    </submittedName>
</protein>
<feature type="region of interest" description="Disordered" evidence="1">
    <location>
        <begin position="1"/>
        <end position="69"/>
    </location>
</feature>
<keyword evidence="3" id="KW-1185">Reference proteome</keyword>
<dbReference type="RefSeq" id="WP_189123034.1">
    <property type="nucleotide sequence ID" value="NZ_BMNH01000002.1"/>
</dbReference>
<accession>A0A918DGR2</accession>
<organism evidence="2 3">
    <name type="scientific">Nonomuraea cavernae</name>
    <dbReference type="NCBI Taxonomy" id="2045107"/>
    <lineage>
        <taxon>Bacteria</taxon>
        <taxon>Bacillati</taxon>
        <taxon>Actinomycetota</taxon>
        <taxon>Actinomycetes</taxon>
        <taxon>Streptosporangiales</taxon>
        <taxon>Streptosporangiaceae</taxon>
        <taxon>Nonomuraea</taxon>
    </lineage>
</organism>
<dbReference type="EMBL" id="BMNH01000002">
    <property type="protein sequence ID" value="GGO64198.1"/>
    <property type="molecule type" value="Genomic_DNA"/>
</dbReference>
<reference evidence="2" key="1">
    <citation type="journal article" date="2014" name="Int. J. Syst. Evol. Microbiol.">
        <title>Complete genome sequence of Corynebacterium casei LMG S-19264T (=DSM 44701T), isolated from a smear-ripened cheese.</title>
        <authorList>
            <consortium name="US DOE Joint Genome Institute (JGI-PGF)"/>
            <person name="Walter F."/>
            <person name="Albersmeier A."/>
            <person name="Kalinowski J."/>
            <person name="Ruckert C."/>
        </authorList>
    </citation>
    <scope>NUCLEOTIDE SEQUENCE</scope>
    <source>
        <strain evidence="2">CGMCC 4.7368</strain>
    </source>
</reference>
<evidence type="ECO:0000313" key="3">
    <source>
        <dbReference type="Proteomes" id="UP000646523"/>
    </source>
</evidence>
<dbReference type="SUPFAM" id="SSF53448">
    <property type="entry name" value="Nucleotide-diphospho-sugar transferases"/>
    <property type="match status" value="1"/>
</dbReference>
<comment type="caution">
    <text evidence="2">The sequence shown here is derived from an EMBL/GenBank/DDBJ whole genome shotgun (WGS) entry which is preliminary data.</text>
</comment>